<protein>
    <submittedName>
        <fullName evidence="6">Ras guanine nucleotide exchange factor domain-containing protein</fullName>
    </submittedName>
</protein>
<dbReference type="InterPro" id="IPR008937">
    <property type="entry name" value="Ras-like_GEF"/>
</dbReference>
<dbReference type="Pfam" id="PF00617">
    <property type="entry name" value="RasGEF"/>
    <property type="match status" value="1"/>
</dbReference>
<evidence type="ECO:0000313" key="7">
    <source>
        <dbReference type="Proteomes" id="UP000615446"/>
    </source>
</evidence>
<keyword evidence="1 2" id="KW-0344">Guanine-nucleotide releasing factor</keyword>
<dbReference type="Proteomes" id="UP000615446">
    <property type="component" value="Unassembled WGS sequence"/>
</dbReference>
<dbReference type="SUPFAM" id="SSF48366">
    <property type="entry name" value="Ras GEF"/>
    <property type="match status" value="1"/>
</dbReference>
<feature type="region of interest" description="Disordered" evidence="3">
    <location>
        <begin position="356"/>
        <end position="466"/>
    </location>
</feature>
<evidence type="ECO:0000256" key="2">
    <source>
        <dbReference type="PROSITE-ProRule" id="PRU00168"/>
    </source>
</evidence>
<dbReference type="GO" id="GO:0005886">
    <property type="term" value="C:plasma membrane"/>
    <property type="evidence" value="ECO:0007669"/>
    <property type="project" value="TreeGrafter"/>
</dbReference>
<proteinExistence type="predicted"/>
<feature type="region of interest" description="Disordered" evidence="3">
    <location>
        <begin position="478"/>
        <end position="505"/>
    </location>
</feature>
<dbReference type="InterPro" id="IPR001895">
    <property type="entry name" value="RASGEF_cat_dom"/>
</dbReference>
<dbReference type="PROSITE" id="PS50212">
    <property type="entry name" value="RASGEF_NTER"/>
    <property type="match status" value="1"/>
</dbReference>
<dbReference type="Gene3D" id="1.10.840.10">
    <property type="entry name" value="Ras guanine-nucleotide exchange factors catalytic domain"/>
    <property type="match status" value="1"/>
</dbReference>
<dbReference type="SMART" id="SM00147">
    <property type="entry name" value="RasGEF"/>
    <property type="match status" value="1"/>
</dbReference>
<dbReference type="Gene3D" id="1.20.870.10">
    <property type="entry name" value="Son of sevenless (SoS) protein Chain: S domain 1"/>
    <property type="match status" value="1"/>
</dbReference>
<dbReference type="PANTHER" id="PTHR23113:SF99">
    <property type="entry name" value="RASGEF DOMAIN-CONTAINING PROTEIN"/>
    <property type="match status" value="1"/>
</dbReference>
<evidence type="ECO:0000256" key="3">
    <source>
        <dbReference type="SAM" id="MobiDB-lite"/>
    </source>
</evidence>
<evidence type="ECO:0000259" key="5">
    <source>
        <dbReference type="PROSITE" id="PS50212"/>
    </source>
</evidence>
<dbReference type="CDD" id="cd06224">
    <property type="entry name" value="REM"/>
    <property type="match status" value="1"/>
</dbReference>
<feature type="region of interest" description="Disordered" evidence="3">
    <location>
        <begin position="1162"/>
        <end position="1187"/>
    </location>
</feature>
<evidence type="ECO:0000256" key="1">
    <source>
        <dbReference type="ARBA" id="ARBA00022658"/>
    </source>
</evidence>
<feature type="compositionally biased region" description="Polar residues" evidence="3">
    <location>
        <begin position="636"/>
        <end position="651"/>
    </location>
</feature>
<dbReference type="OrthoDB" id="546434at2759"/>
<organism evidence="6 7">
    <name type="scientific">Rhizophagus clarus</name>
    <dbReference type="NCBI Taxonomy" id="94130"/>
    <lineage>
        <taxon>Eukaryota</taxon>
        <taxon>Fungi</taxon>
        <taxon>Fungi incertae sedis</taxon>
        <taxon>Mucoromycota</taxon>
        <taxon>Glomeromycotina</taxon>
        <taxon>Glomeromycetes</taxon>
        <taxon>Glomerales</taxon>
        <taxon>Glomeraceae</taxon>
        <taxon>Rhizophagus</taxon>
    </lineage>
</organism>
<reference evidence="6" key="1">
    <citation type="submission" date="2019-10" db="EMBL/GenBank/DDBJ databases">
        <title>Conservation and host-specific expression of non-tandemly repeated heterogenous ribosome RNA gene in arbuscular mycorrhizal fungi.</title>
        <authorList>
            <person name="Maeda T."/>
            <person name="Kobayashi Y."/>
            <person name="Nakagawa T."/>
            <person name="Ezawa T."/>
            <person name="Yamaguchi K."/>
            <person name="Bino T."/>
            <person name="Nishimoto Y."/>
            <person name="Shigenobu S."/>
            <person name="Kawaguchi M."/>
        </authorList>
    </citation>
    <scope>NUCLEOTIDE SEQUENCE</scope>
    <source>
        <strain evidence="6">HR1</strain>
    </source>
</reference>
<gene>
    <name evidence="6" type="ORF">RCL2_001640700</name>
</gene>
<dbReference type="SMART" id="SM00229">
    <property type="entry name" value="RasGEFN"/>
    <property type="match status" value="1"/>
</dbReference>
<feature type="compositionally biased region" description="Polar residues" evidence="3">
    <location>
        <begin position="390"/>
        <end position="424"/>
    </location>
</feature>
<sequence>MTWEVVKIFGNLFNDTSKNSRNKRISKTPSSSSTSSKSVSTSSTSNNRQQKSSPNTKSQKAPPSPIILKTSSTSNITVHTTHSSNFVTDNDDIITQQLAEESELLYLQLPENVKSILDKLRILQHSEKSIVFDQQLPNGEWQSPFATLEAAMMSILLLSPTLLLESSPKTPLIKDDDYMNNYFDSPSEDSIVDESNHSPVNHNFYKNHQHNSSRSSHISSMTFHSDFSTKSSDPSTSTIKKSSLCKVLSASSLLTYIIRTILSMHNETLIPCLINRDLLDYYNSLIGHVSEEADIVLSQIHQIKSLIRHEEIASHSQNAYDKLITHSNRLVDSINLFVNFIYKHLPVTYQEPLEVQSTNTNEGQSNKKKKNTFGKSVMRSLTSFKRRSLNHSLSDSSENNASDNYHNHNRYSYHSSGHGSTISRMSFEAGPQRTRIRNDTRSLSSVDSNKSSTSMPSKSKKFTLPELSKTRKFRLTGLSRKGDYDKHDGHLKDNIPSQNVPLMSPMRSNSRFKEQLEGPSLKPSILLGQRRLSDVSGTLPTRNLISSNSNTTATKSFTSLIESSFKNNKEVDASSTSRSRRSSNSSIKSYLIKQVHSLSSKGKSSTPDSTSKTCNYWPVTEDVISYPDLSYPHSPTLPSKSSNRSFKTPSFSKKHKLQKTNSETELRTLKKMWSDFGFEKSNSILHNLTPHVEDDGENPTEHLSAANVTAEGNDGSHNNLREQLFRKLVTKKSSNSLNTKKKSYPSNFLKIPHVFMRSNEEGTSVNSEVVQNIDDEKSFSNSLKGLEPYKDGLIIEMIDGSPQILAGTLEKLLSRLIEEEKDTEFIDCFLFNHILFISSELLLQEMINRYRIFNSQNDDFQQRTFHKNIVSVLYRWVTIQPQDFQINATLRDSMRTFLTDEVMGEEFQSEISRIKTILEVQSLISTDKIKTQRKSRSVATSNNDFTNTDNIIPRQILSDSSPLLEFDSKNIAKYLTLIDFAVLKSMTFFDITIWWRKRKALENSGSALGGDNQSINLIESHLEAFIRRSNMISHWIAHEICSLKTVKARRTLLHKFIETARYCREYNNFHIASCIALALNSRPVQRLVKTWESLSHQDIITSQSIDELIDPSRNMRKYRKSLANAKPPVIPFFAIFLKDLTFIIEGNPTYLRNKQYISSAPSTPTISTYPESRESSVPSTPTTPSFPPSLHNSFNSFNSLPLSEPLINFEKFRFLTKNIRNINRYTSESYSFINQLSRPPKILTSNFSLFSDQNDLVNTYNSSINENLSGNRNNNSINNIFNSGGGGSKPAPLDHIGEVIERRMFAAAGSIFGDNAMLDGNELEAELMTLSLEAEPAVNVI</sequence>
<feature type="domain" description="Ras-GEF" evidence="4">
    <location>
        <begin position="967"/>
        <end position="1259"/>
    </location>
</feature>
<feature type="compositionally biased region" description="Low complexity" evidence="3">
    <location>
        <begin position="448"/>
        <end position="457"/>
    </location>
</feature>
<feature type="compositionally biased region" description="Basic and acidic residues" evidence="3">
    <location>
        <begin position="480"/>
        <end position="493"/>
    </location>
</feature>
<feature type="compositionally biased region" description="Low complexity" evidence="3">
    <location>
        <begin position="27"/>
        <end position="53"/>
    </location>
</feature>
<feature type="region of interest" description="Disordered" evidence="3">
    <location>
        <begin position="16"/>
        <end position="74"/>
    </location>
</feature>
<evidence type="ECO:0000259" key="4">
    <source>
        <dbReference type="PROSITE" id="PS50009"/>
    </source>
</evidence>
<dbReference type="PROSITE" id="PS50009">
    <property type="entry name" value="RASGEF_CAT"/>
    <property type="match status" value="1"/>
</dbReference>
<accession>A0A8H3QUC4</accession>
<name>A0A8H3QUC4_9GLOM</name>
<dbReference type="EMBL" id="BLAL01000187">
    <property type="protein sequence ID" value="GES89509.1"/>
    <property type="molecule type" value="Genomic_DNA"/>
</dbReference>
<dbReference type="InterPro" id="IPR023578">
    <property type="entry name" value="Ras_GEF_dom_sf"/>
</dbReference>
<comment type="caution">
    <text evidence="6">The sequence shown here is derived from an EMBL/GenBank/DDBJ whole genome shotgun (WGS) entry which is preliminary data.</text>
</comment>
<feature type="region of interest" description="Disordered" evidence="3">
    <location>
        <begin position="634"/>
        <end position="659"/>
    </location>
</feature>
<dbReference type="Pfam" id="PF00618">
    <property type="entry name" value="RasGEF_N"/>
    <property type="match status" value="1"/>
</dbReference>
<dbReference type="PANTHER" id="PTHR23113">
    <property type="entry name" value="GUANINE NUCLEOTIDE EXCHANGE FACTOR"/>
    <property type="match status" value="1"/>
</dbReference>
<dbReference type="InterPro" id="IPR000651">
    <property type="entry name" value="Ras-like_Gua-exchang_fac_N"/>
</dbReference>
<dbReference type="GO" id="GO:0005085">
    <property type="term" value="F:guanyl-nucleotide exchange factor activity"/>
    <property type="evidence" value="ECO:0007669"/>
    <property type="project" value="UniProtKB-KW"/>
</dbReference>
<feature type="compositionally biased region" description="Polar residues" evidence="3">
    <location>
        <begin position="495"/>
        <end position="505"/>
    </location>
</feature>
<feature type="domain" description="N-terminal Ras-GEF" evidence="5">
    <location>
        <begin position="800"/>
        <end position="922"/>
    </location>
</feature>
<dbReference type="InterPro" id="IPR036964">
    <property type="entry name" value="RASGEF_cat_dom_sf"/>
</dbReference>
<evidence type="ECO:0000313" key="6">
    <source>
        <dbReference type="EMBL" id="GES89509.1"/>
    </source>
</evidence>
<dbReference type="GO" id="GO:0007265">
    <property type="term" value="P:Ras protein signal transduction"/>
    <property type="evidence" value="ECO:0007669"/>
    <property type="project" value="TreeGrafter"/>
</dbReference>